<accession>A0A4R2LEV1</accession>
<evidence type="ECO:0000256" key="5">
    <source>
        <dbReference type="ARBA" id="ARBA00023136"/>
    </source>
</evidence>
<feature type="transmembrane region" description="Helical" evidence="6">
    <location>
        <begin position="43"/>
        <end position="67"/>
    </location>
</feature>
<dbReference type="NCBIfam" id="TIGR02978">
    <property type="entry name" value="phageshock_pspC"/>
    <property type="match status" value="1"/>
</dbReference>
<dbReference type="GO" id="GO:0005886">
    <property type="term" value="C:plasma membrane"/>
    <property type="evidence" value="ECO:0007669"/>
    <property type="project" value="UniProtKB-SubCell"/>
</dbReference>
<evidence type="ECO:0000256" key="3">
    <source>
        <dbReference type="ARBA" id="ARBA00022692"/>
    </source>
</evidence>
<evidence type="ECO:0000256" key="4">
    <source>
        <dbReference type="ARBA" id="ARBA00022989"/>
    </source>
</evidence>
<evidence type="ECO:0000256" key="6">
    <source>
        <dbReference type="SAM" id="Phobius"/>
    </source>
</evidence>
<organism evidence="8 9">
    <name type="scientific">Plasticicumulans lactativorans</name>
    <dbReference type="NCBI Taxonomy" id="1133106"/>
    <lineage>
        <taxon>Bacteria</taxon>
        <taxon>Pseudomonadati</taxon>
        <taxon>Pseudomonadota</taxon>
        <taxon>Gammaproteobacteria</taxon>
        <taxon>Candidatus Competibacteraceae</taxon>
        <taxon>Plasticicumulans</taxon>
    </lineage>
</organism>
<dbReference type="PANTHER" id="PTHR33885:SF3">
    <property type="entry name" value="PHAGE SHOCK PROTEIN C"/>
    <property type="match status" value="1"/>
</dbReference>
<comment type="caution">
    <text evidence="8">The sequence shown here is derived from an EMBL/GenBank/DDBJ whole genome shotgun (WGS) entry which is preliminary data.</text>
</comment>
<keyword evidence="4 6" id="KW-1133">Transmembrane helix</keyword>
<keyword evidence="2" id="KW-1003">Cell membrane</keyword>
<dbReference type="Proteomes" id="UP000295765">
    <property type="component" value="Unassembled WGS sequence"/>
</dbReference>
<comment type="subcellular location">
    <subcellularLocation>
        <location evidence="1">Cell membrane</location>
        <topology evidence="1">Single-pass membrane protein</topology>
    </subcellularLocation>
</comment>
<evidence type="ECO:0000256" key="1">
    <source>
        <dbReference type="ARBA" id="ARBA00004162"/>
    </source>
</evidence>
<reference evidence="8 9" key="1">
    <citation type="submission" date="2019-03" db="EMBL/GenBank/DDBJ databases">
        <title>Genomic Encyclopedia of Type Strains, Phase IV (KMG-IV): sequencing the most valuable type-strain genomes for metagenomic binning, comparative biology and taxonomic classification.</title>
        <authorList>
            <person name="Goeker M."/>
        </authorList>
    </citation>
    <scope>NUCLEOTIDE SEQUENCE [LARGE SCALE GENOMIC DNA]</scope>
    <source>
        <strain evidence="8 9">DSM 25287</strain>
    </source>
</reference>
<feature type="domain" description="Phage shock protein PspC N-terminal" evidence="7">
    <location>
        <begin position="13"/>
        <end position="69"/>
    </location>
</feature>
<keyword evidence="9" id="KW-1185">Reference proteome</keyword>
<name>A0A4R2LEV1_9GAMM</name>
<evidence type="ECO:0000259" key="7">
    <source>
        <dbReference type="Pfam" id="PF04024"/>
    </source>
</evidence>
<dbReference type="InterPro" id="IPR052027">
    <property type="entry name" value="PspC"/>
</dbReference>
<dbReference type="OrthoDB" id="7359894at2"/>
<dbReference type="Pfam" id="PF04024">
    <property type="entry name" value="PspC"/>
    <property type="match status" value="1"/>
</dbReference>
<proteinExistence type="predicted"/>
<gene>
    <name evidence="8" type="ORF">EV699_103173</name>
</gene>
<dbReference type="PANTHER" id="PTHR33885">
    <property type="entry name" value="PHAGE SHOCK PROTEIN C"/>
    <property type="match status" value="1"/>
</dbReference>
<evidence type="ECO:0000313" key="9">
    <source>
        <dbReference type="Proteomes" id="UP000295765"/>
    </source>
</evidence>
<dbReference type="InterPro" id="IPR014320">
    <property type="entry name" value="Phageshock_PspC"/>
</dbReference>
<evidence type="ECO:0000256" key="2">
    <source>
        <dbReference type="ARBA" id="ARBA00022475"/>
    </source>
</evidence>
<keyword evidence="3 6" id="KW-0812">Transmembrane</keyword>
<dbReference type="AlphaFoldDB" id="A0A4R2LEV1"/>
<keyword evidence="5 6" id="KW-0472">Membrane</keyword>
<protein>
    <submittedName>
        <fullName evidence="8">Phage shock protein C (PspC) family protein</fullName>
    </submittedName>
</protein>
<sequence length="131" mass="14539">MTEPYPPRPRATRLYRIPEAGRIAGVCAGIADYFGLSTTGVRLVTVLAGVFFTLPVVFLYTCAAVFVPPRPRALYANPAEEAFWRGVRTEPAGTVRDLDRRFERLDRRLQALEAGVTSPAFKVARDIRNLG</sequence>
<dbReference type="RefSeq" id="WP_132538894.1">
    <property type="nucleotide sequence ID" value="NZ_SLWY01000003.1"/>
</dbReference>
<dbReference type="InterPro" id="IPR007168">
    <property type="entry name" value="Phageshock_PspC_N"/>
</dbReference>
<evidence type="ECO:0000313" key="8">
    <source>
        <dbReference type="EMBL" id="TCO83123.1"/>
    </source>
</evidence>
<dbReference type="EMBL" id="SLWY01000003">
    <property type="protein sequence ID" value="TCO83123.1"/>
    <property type="molecule type" value="Genomic_DNA"/>
</dbReference>